<evidence type="ECO:0000256" key="1">
    <source>
        <dbReference type="SAM" id="MobiDB-lite"/>
    </source>
</evidence>
<dbReference type="EMBL" id="FN595752">
    <property type="protein sequence ID" value="CCB51057.1"/>
    <property type="molecule type" value="Genomic_DNA"/>
</dbReference>
<dbReference type="AlphaFoldDB" id="F6HF70"/>
<feature type="compositionally biased region" description="Basic residues" evidence="1">
    <location>
        <begin position="57"/>
        <end position="69"/>
    </location>
</feature>
<dbReference type="InterPro" id="IPR040294">
    <property type="entry name" value="Nodulin-rel_1/2"/>
</dbReference>
<sequence>MMMVKQHGHDTVKEASPPHISTGEGGVKASSPLFDPSLCKTSSEFLSFQTSMDPTSHHRPGSHPQKHHQPSSSELLSSAKVVAEAAQASFHHESEKVDKSRVAGAAADILGAASHYGKLEEKSFGKYVEKAETYLHQYQSSHSTTTTINSGHSTTNTTETHSSSHSGGGDSHSGGGYGDYLKMAEGFLKKY</sequence>
<dbReference type="InParanoid" id="F6HF70"/>
<accession>F6HF70</accession>
<dbReference type="GO" id="GO:0009408">
    <property type="term" value="P:response to heat"/>
    <property type="evidence" value="ECO:0007669"/>
    <property type="project" value="InterPro"/>
</dbReference>
<evidence type="ECO:0000313" key="2">
    <source>
        <dbReference type="EMBL" id="CCB51057.1"/>
    </source>
</evidence>
<organism evidence="2 3">
    <name type="scientific">Vitis vinifera</name>
    <name type="common">Grape</name>
    <dbReference type="NCBI Taxonomy" id="29760"/>
    <lineage>
        <taxon>Eukaryota</taxon>
        <taxon>Viridiplantae</taxon>
        <taxon>Streptophyta</taxon>
        <taxon>Embryophyta</taxon>
        <taxon>Tracheophyta</taxon>
        <taxon>Spermatophyta</taxon>
        <taxon>Magnoliopsida</taxon>
        <taxon>eudicotyledons</taxon>
        <taxon>Gunneridae</taxon>
        <taxon>Pentapetalae</taxon>
        <taxon>rosids</taxon>
        <taxon>Vitales</taxon>
        <taxon>Vitaceae</taxon>
        <taxon>Viteae</taxon>
        <taxon>Vitis</taxon>
    </lineage>
</organism>
<proteinExistence type="predicted"/>
<dbReference type="PANTHER" id="PTHR35098:SF1">
    <property type="entry name" value="NODULIN-RELATED PROTEIN 2"/>
    <property type="match status" value="1"/>
</dbReference>
<dbReference type="PaxDb" id="29760-VIT_01s0011g00830.t01"/>
<dbReference type="GO" id="GO:0010115">
    <property type="term" value="P:regulation of abscisic acid biosynthetic process"/>
    <property type="evidence" value="ECO:0007669"/>
    <property type="project" value="InterPro"/>
</dbReference>
<evidence type="ECO:0000313" key="3">
    <source>
        <dbReference type="Proteomes" id="UP000009183"/>
    </source>
</evidence>
<name>F6HF70_VITVI</name>
<dbReference type="FunCoup" id="F6HF70">
    <property type="interactions" value="558"/>
</dbReference>
<feature type="region of interest" description="Disordered" evidence="1">
    <location>
        <begin position="49"/>
        <end position="76"/>
    </location>
</feature>
<dbReference type="PANTHER" id="PTHR35098">
    <property type="entry name" value="EXPRESSED PROTEIN"/>
    <property type="match status" value="1"/>
</dbReference>
<dbReference type="STRING" id="29760.F6HF70"/>
<evidence type="ECO:0008006" key="4">
    <source>
        <dbReference type="Google" id="ProtNLM"/>
    </source>
</evidence>
<feature type="region of interest" description="Disordered" evidence="1">
    <location>
        <begin position="1"/>
        <end position="33"/>
    </location>
</feature>
<dbReference type="eggNOG" id="ENOG502S1DM">
    <property type="taxonomic scope" value="Eukaryota"/>
</dbReference>
<reference evidence="3" key="1">
    <citation type="journal article" date="2007" name="Nature">
        <title>The grapevine genome sequence suggests ancestral hexaploidization in major angiosperm phyla.</title>
        <authorList>
            <consortium name="The French-Italian Public Consortium for Grapevine Genome Characterization."/>
            <person name="Jaillon O."/>
            <person name="Aury J.-M."/>
            <person name="Noel B."/>
            <person name="Policriti A."/>
            <person name="Clepet C."/>
            <person name="Casagrande A."/>
            <person name="Choisne N."/>
            <person name="Aubourg S."/>
            <person name="Vitulo N."/>
            <person name="Jubin C."/>
            <person name="Vezzi A."/>
            <person name="Legeai F."/>
            <person name="Hugueney P."/>
            <person name="Dasilva C."/>
            <person name="Horner D."/>
            <person name="Mica E."/>
            <person name="Jublot D."/>
            <person name="Poulain J."/>
            <person name="Bruyere C."/>
            <person name="Billault A."/>
            <person name="Segurens B."/>
            <person name="Gouyvenoux M."/>
            <person name="Ugarte E."/>
            <person name="Cattonaro F."/>
            <person name="Anthouard V."/>
            <person name="Vico V."/>
            <person name="Del Fabbro C."/>
            <person name="Alaux M."/>
            <person name="Di Gaspero G."/>
            <person name="Dumas V."/>
            <person name="Felice N."/>
            <person name="Paillard S."/>
            <person name="Juman I."/>
            <person name="Moroldo M."/>
            <person name="Scalabrin S."/>
            <person name="Canaguier A."/>
            <person name="Le Clainche I."/>
            <person name="Malacrida G."/>
            <person name="Durand E."/>
            <person name="Pesole G."/>
            <person name="Laucou V."/>
            <person name="Chatelet P."/>
            <person name="Merdinoglu D."/>
            <person name="Delledonne M."/>
            <person name="Pezzotti M."/>
            <person name="Lecharny A."/>
            <person name="Scarpelli C."/>
            <person name="Artiguenave F."/>
            <person name="Pe M.E."/>
            <person name="Valle G."/>
            <person name="Morgante M."/>
            <person name="Caboche M."/>
            <person name="Adam-Blondon A.-F."/>
            <person name="Weissenbach J."/>
            <person name="Quetier F."/>
            <person name="Wincker P."/>
        </authorList>
    </citation>
    <scope>NUCLEOTIDE SEQUENCE [LARGE SCALE GENOMIC DNA]</scope>
    <source>
        <strain evidence="3">cv. Pinot noir / PN40024</strain>
    </source>
</reference>
<dbReference type="ExpressionAtlas" id="F6HF70">
    <property type="expression patterns" value="baseline and differential"/>
</dbReference>
<dbReference type="HOGENOM" id="CLU_122604_1_0_1"/>
<keyword evidence="3" id="KW-1185">Reference proteome</keyword>
<feature type="compositionally biased region" description="Gly residues" evidence="1">
    <location>
        <begin position="166"/>
        <end position="175"/>
    </location>
</feature>
<gene>
    <name evidence="2" type="ordered locus">VIT_01s0011g00830</name>
</gene>
<feature type="region of interest" description="Disordered" evidence="1">
    <location>
        <begin position="142"/>
        <end position="175"/>
    </location>
</feature>
<protein>
    <recommendedName>
        <fullName evidence="4">Nodulin-related protein 1</fullName>
    </recommendedName>
</protein>
<dbReference type="Proteomes" id="UP000009183">
    <property type="component" value="Chromosome 1"/>
</dbReference>
<feature type="compositionally biased region" description="Low complexity" evidence="1">
    <location>
        <begin position="142"/>
        <end position="165"/>
    </location>
</feature>